<dbReference type="Proteomes" id="UP000722485">
    <property type="component" value="Unassembled WGS sequence"/>
</dbReference>
<evidence type="ECO:0000313" key="2">
    <source>
        <dbReference type="Proteomes" id="UP000722485"/>
    </source>
</evidence>
<accession>A0A9P5L802</accession>
<comment type="caution">
    <text evidence="1">The sequence shown here is derived from an EMBL/GenBank/DDBJ whole genome shotgun (WGS) entry which is preliminary data.</text>
</comment>
<proteinExistence type="predicted"/>
<gene>
    <name evidence="1" type="ORF">G7Z17_g13702</name>
</gene>
<keyword evidence="2" id="KW-1185">Reference proteome</keyword>
<dbReference type="EMBL" id="JAANBB010000952">
    <property type="protein sequence ID" value="KAF7531786.1"/>
    <property type="molecule type" value="Genomic_DNA"/>
</dbReference>
<dbReference type="AlphaFoldDB" id="A0A9P5L802"/>
<evidence type="ECO:0000313" key="1">
    <source>
        <dbReference type="EMBL" id="KAF7531786.1"/>
    </source>
</evidence>
<name>A0A9P5L802_9HYPO</name>
<protein>
    <submittedName>
        <fullName evidence="1">Uncharacterized protein</fullName>
    </submittedName>
</protein>
<reference evidence="1" key="1">
    <citation type="submission" date="2020-03" db="EMBL/GenBank/DDBJ databases">
        <title>Draft Genome Sequence of Cylindrodendrum hubeiense.</title>
        <authorList>
            <person name="Buettner E."/>
            <person name="Kellner H."/>
        </authorList>
    </citation>
    <scope>NUCLEOTIDE SEQUENCE</scope>
    <source>
        <strain evidence="1">IHI 201604</strain>
    </source>
</reference>
<sequence>MPERARAAEALMADVSETCARIVAEVFAPAAENTEEQQQQLDAESAWKAKGGEAVLQEFVLGQAKKLEPPPVTSMKKLTLLGS</sequence>
<organism evidence="1 2">
    <name type="scientific">Cylindrodendrum hubeiense</name>
    <dbReference type="NCBI Taxonomy" id="595255"/>
    <lineage>
        <taxon>Eukaryota</taxon>
        <taxon>Fungi</taxon>
        <taxon>Dikarya</taxon>
        <taxon>Ascomycota</taxon>
        <taxon>Pezizomycotina</taxon>
        <taxon>Sordariomycetes</taxon>
        <taxon>Hypocreomycetidae</taxon>
        <taxon>Hypocreales</taxon>
        <taxon>Nectriaceae</taxon>
        <taxon>Cylindrodendrum</taxon>
    </lineage>
</organism>